<protein>
    <submittedName>
        <fullName evidence="1">Uncharacterized protein</fullName>
    </submittedName>
</protein>
<name>A0ACB8VE29_9TELE</name>
<reference evidence="1" key="1">
    <citation type="submission" date="2022-04" db="EMBL/GenBank/DDBJ databases">
        <title>Jade perch genome.</title>
        <authorList>
            <person name="Chao B."/>
        </authorList>
    </citation>
    <scope>NUCLEOTIDE SEQUENCE</scope>
    <source>
        <strain evidence="1">CB-2022</strain>
    </source>
</reference>
<evidence type="ECO:0000313" key="1">
    <source>
        <dbReference type="EMBL" id="KAI3353824.1"/>
    </source>
</evidence>
<proteinExistence type="predicted"/>
<keyword evidence="2" id="KW-1185">Reference proteome</keyword>
<accession>A0ACB8VE29</accession>
<dbReference type="EMBL" id="CM041552">
    <property type="protein sequence ID" value="KAI3353824.1"/>
    <property type="molecule type" value="Genomic_DNA"/>
</dbReference>
<gene>
    <name evidence="1" type="ORF">L3Q82_005039</name>
</gene>
<comment type="caution">
    <text evidence="1">The sequence shown here is derived from an EMBL/GenBank/DDBJ whole genome shotgun (WGS) entry which is preliminary data.</text>
</comment>
<sequence>MAVVDSSAPLFTRVSKTYGRRSGRPFLPITPLPGHAVIAHVSVEVPQQDDGVPSWGTIQHPSWGSQKGSNSSIKEGPTPLKDFGSRAGAVCRGPRLDLPPNPHCTGPKRFLLWVVGLLEDGPMSLLLAGPGRAPWAKARPPGSRRRATSPGLAPGWGPGPALWSKETDPDAEHGGEQGATLPSEITSKCTQVCGGNLSEAARRELCIFCDALTKAIEAVAYLKVIDAVGNCEIGFVMGKAKLTPRPEQTIPRLELCAAVLAVELEDLVSGELDIQLNDTHFYTDSKVMSIMRPDAFMSMLAIGWLVLGGPQWHYVPTDQNPADLATGSVPAHQLMLTNWFTGPEFLLKDNQSPVQHTYILVEPSSDTNIRPQVSTLKTTTKGGKIDTLVEKYCMSRGAGDGCRVSPSTAMEQAGH</sequence>
<dbReference type="Proteomes" id="UP000831701">
    <property type="component" value="Chromosome 22"/>
</dbReference>
<organism evidence="1 2">
    <name type="scientific">Scortum barcoo</name>
    <name type="common">barcoo grunter</name>
    <dbReference type="NCBI Taxonomy" id="214431"/>
    <lineage>
        <taxon>Eukaryota</taxon>
        <taxon>Metazoa</taxon>
        <taxon>Chordata</taxon>
        <taxon>Craniata</taxon>
        <taxon>Vertebrata</taxon>
        <taxon>Euteleostomi</taxon>
        <taxon>Actinopterygii</taxon>
        <taxon>Neopterygii</taxon>
        <taxon>Teleostei</taxon>
        <taxon>Neoteleostei</taxon>
        <taxon>Acanthomorphata</taxon>
        <taxon>Eupercaria</taxon>
        <taxon>Centrarchiformes</taxon>
        <taxon>Terapontoidei</taxon>
        <taxon>Terapontidae</taxon>
        <taxon>Scortum</taxon>
    </lineage>
</organism>
<evidence type="ECO:0000313" key="2">
    <source>
        <dbReference type="Proteomes" id="UP000831701"/>
    </source>
</evidence>